<dbReference type="FunFam" id="3.40.640.10:FF:000046">
    <property type="entry name" value="Cystathionine gamma-lyase"/>
    <property type="match status" value="1"/>
</dbReference>
<dbReference type="FunFam" id="3.90.1150.10:FF:000033">
    <property type="entry name" value="Cystathionine gamma-synthase"/>
    <property type="match status" value="1"/>
</dbReference>
<accession>A0A413VNX7</accession>
<proteinExistence type="inferred from homology"/>
<keyword evidence="10" id="KW-0808">Transferase</keyword>
<evidence type="ECO:0000313" key="10">
    <source>
        <dbReference type="EMBL" id="RHB35328.1"/>
    </source>
</evidence>
<evidence type="ECO:0000256" key="2">
    <source>
        <dbReference type="ARBA" id="ARBA00009077"/>
    </source>
</evidence>
<dbReference type="GO" id="GO:0047982">
    <property type="term" value="F:homocysteine desulfhydrase activity"/>
    <property type="evidence" value="ECO:0007669"/>
    <property type="project" value="UniProtKB-EC"/>
</dbReference>
<dbReference type="InterPro" id="IPR054542">
    <property type="entry name" value="Cys_met_metab_PP"/>
</dbReference>
<dbReference type="InterPro" id="IPR015422">
    <property type="entry name" value="PyrdxlP-dep_Trfase_small"/>
</dbReference>
<dbReference type="PIRSF" id="PIRSF001434">
    <property type="entry name" value="CGS"/>
    <property type="match status" value="1"/>
</dbReference>
<dbReference type="EMBL" id="QSGQ01000012">
    <property type="protein sequence ID" value="RHB35328.1"/>
    <property type="molecule type" value="Genomic_DNA"/>
</dbReference>
<comment type="catalytic activity">
    <reaction evidence="6">
        <text>L-homocysteine + H2O = 2-oxobutanoate + hydrogen sulfide + NH4(+) + H(+)</text>
        <dbReference type="Rhea" id="RHEA:14501"/>
        <dbReference type="ChEBI" id="CHEBI:15377"/>
        <dbReference type="ChEBI" id="CHEBI:15378"/>
        <dbReference type="ChEBI" id="CHEBI:16763"/>
        <dbReference type="ChEBI" id="CHEBI:28938"/>
        <dbReference type="ChEBI" id="CHEBI:29919"/>
        <dbReference type="ChEBI" id="CHEBI:58199"/>
        <dbReference type="EC" id="4.4.1.2"/>
    </reaction>
    <physiologicalReaction direction="left-to-right" evidence="6">
        <dbReference type="Rhea" id="RHEA:14502"/>
    </physiologicalReaction>
</comment>
<evidence type="ECO:0000256" key="5">
    <source>
        <dbReference type="ARBA" id="ARBA00047199"/>
    </source>
</evidence>
<dbReference type="EMBL" id="CABHNI010000008">
    <property type="protein sequence ID" value="VUW93455.1"/>
    <property type="molecule type" value="Genomic_DNA"/>
</dbReference>
<dbReference type="GO" id="GO:0019346">
    <property type="term" value="P:transsulfuration"/>
    <property type="evidence" value="ECO:0007669"/>
    <property type="project" value="InterPro"/>
</dbReference>
<evidence type="ECO:0000256" key="7">
    <source>
        <dbReference type="ARBA" id="ARBA00052699"/>
    </source>
</evidence>
<dbReference type="PROSITE" id="PS00868">
    <property type="entry name" value="CYS_MET_METAB_PP"/>
    <property type="match status" value="1"/>
</dbReference>
<dbReference type="Proteomes" id="UP000284883">
    <property type="component" value="Unassembled WGS sequence"/>
</dbReference>
<keyword evidence="11" id="KW-0456">Lyase</keyword>
<evidence type="ECO:0000256" key="3">
    <source>
        <dbReference type="ARBA" id="ARBA00022898"/>
    </source>
</evidence>
<evidence type="ECO:0000256" key="8">
    <source>
        <dbReference type="PIRSR" id="PIRSR001434-2"/>
    </source>
</evidence>
<dbReference type="InterPro" id="IPR000277">
    <property type="entry name" value="Cys/Met-Metab_PyrdxlP-dep_enz"/>
</dbReference>
<evidence type="ECO:0000313" key="13">
    <source>
        <dbReference type="Proteomes" id="UP000358366"/>
    </source>
</evidence>
<dbReference type="GO" id="GO:0005737">
    <property type="term" value="C:cytoplasm"/>
    <property type="evidence" value="ECO:0007669"/>
    <property type="project" value="TreeGrafter"/>
</dbReference>
<dbReference type="SUPFAM" id="SSF53383">
    <property type="entry name" value="PLP-dependent transferases"/>
    <property type="match status" value="1"/>
</dbReference>
<dbReference type="GO" id="GO:0030170">
    <property type="term" value="F:pyridoxal phosphate binding"/>
    <property type="evidence" value="ECO:0007669"/>
    <property type="project" value="InterPro"/>
</dbReference>
<feature type="modified residue" description="N6-(pyridoxal phosphate)lysine" evidence="8">
    <location>
        <position position="212"/>
    </location>
</feature>
<evidence type="ECO:0000256" key="4">
    <source>
        <dbReference type="ARBA" id="ARBA00047175"/>
    </source>
</evidence>
<comment type="similarity">
    <text evidence="2 9">Belongs to the trans-sulfuration enzymes family.</text>
</comment>
<dbReference type="Proteomes" id="UP000358366">
    <property type="component" value="Unassembled WGS sequence"/>
</dbReference>
<organism evidence="10 12">
    <name type="scientific">Dorea formicigenerans</name>
    <dbReference type="NCBI Taxonomy" id="39486"/>
    <lineage>
        <taxon>Bacteria</taxon>
        <taxon>Bacillati</taxon>
        <taxon>Bacillota</taxon>
        <taxon>Clostridia</taxon>
        <taxon>Lachnospirales</taxon>
        <taxon>Lachnospiraceae</taxon>
        <taxon>Dorea</taxon>
    </lineage>
</organism>
<keyword evidence="3 8" id="KW-0663">Pyridoxal phosphate</keyword>
<dbReference type="PANTHER" id="PTHR11808">
    <property type="entry name" value="TRANS-SULFURATION ENZYME FAMILY MEMBER"/>
    <property type="match status" value="1"/>
</dbReference>
<dbReference type="AlphaFoldDB" id="A0A413VNX7"/>
<dbReference type="EC" id="4.4.1.2" evidence="4"/>
<dbReference type="PANTHER" id="PTHR11808:SF80">
    <property type="entry name" value="CYSTATHIONINE GAMMA-LYASE"/>
    <property type="match status" value="1"/>
</dbReference>
<gene>
    <name evidence="11" type="primary">mdeA_1</name>
    <name evidence="11" type="ORF">DFSSTS7063_00313</name>
    <name evidence="10" type="ORF">DW885_13905</name>
</gene>
<name>A0A413VNX7_9FIRM</name>
<reference evidence="11 13" key="2">
    <citation type="submission" date="2019-07" db="EMBL/GenBank/DDBJ databases">
        <authorList>
            <person name="Hibberd C M."/>
            <person name="Gehrig L. J."/>
            <person name="Chang H.-W."/>
            <person name="Venkatesh S."/>
        </authorList>
    </citation>
    <scope>NUCLEOTIDE SEQUENCE [LARGE SCALE GENOMIC DNA]</scope>
    <source>
        <strain evidence="11">Dorea_formicigenerans_SSTS_Bg7063</strain>
    </source>
</reference>
<evidence type="ECO:0000256" key="1">
    <source>
        <dbReference type="ARBA" id="ARBA00001933"/>
    </source>
</evidence>
<comment type="catalytic activity">
    <reaction evidence="7">
        <text>L-methionine + H2O = methanethiol + 2-oxobutanoate + NH4(+)</text>
        <dbReference type="Rhea" id="RHEA:23800"/>
        <dbReference type="ChEBI" id="CHEBI:15377"/>
        <dbReference type="ChEBI" id="CHEBI:16007"/>
        <dbReference type="ChEBI" id="CHEBI:16763"/>
        <dbReference type="ChEBI" id="CHEBI:28938"/>
        <dbReference type="ChEBI" id="CHEBI:57844"/>
        <dbReference type="EC" id="4.4.1.11"/>
    </reaction>
    <physiologicalReaction direction="left-to-right" evidence="7">
        <dbReference type="Rhea" id="RHEA:23801"/>
    </physiologicalReaction>
</comment>
<dbReference type="Gene3D" id="3.90.1150.10">
    <property type="entry name" value="Aspartate Aminotransferase, domain 1"/>
    <property type="match status" value="1"/>
</dbReference>
<dbReference type="GO" id="GO:0018826">
    <property type="term" value="F:methionine gamma-lyase activity"/>
    <property type="evidence" value="ECO:0007669"/>
    <property type="project" value="UniProtKB-EC"/>
</dbReference>
<sequence>MSDIDFDNVGFGTLAIHAGQEPDKLYGALATPIYQTSTFCFETVEEGTAKFGGQIPGFCYSRGGNPTTVALEKKIAMLEGGEACISTASGMGAVGGVMLGLLQAGDHVICGECVYGCTDVVLRTTLQKFGVEVTYADTTDLESVKVAIKENTKLIYFESLTNPTMELTDIAAISKLAHKNGVLVAVDNTFTPPPEVYPLKEGADIVLHSCTKYINGHGDVISGAIIGSTELITPIRKGVTSKICGTTPSPFNSFLILRGLQTMELRMARHCENGMAVAKYLESVPYVKKVYYPGLESHPQHEVAKTMMHENYGGIMSFELQEEINGMDGFEACKKVVNALKIASIAVSLGDPGTLVQHPASMTHANMSKEARAEAGIKEDLIRLSVGLENSKDIIEDFKQAFATLE</sequence>
<dbReference type="CDD" id="cd00614">
    <property type="entry name" value="CGS_like"/>
    <property type="match status" value="1"/>
</dbReference>
<evidence type="ECO:0000313" key="12">
    <source>
        <dbReference type="Proteomes" id="UP000284883"/>
    </source>
</evidence>
<dbReference type="Pfam" id="PF01053">
    <property type="entry name" value="Cys_Met_Meta_PP"/>
    <property type="match status" value="1"/>
</dbReference>
<evidence type="ECO:0000256" key="6">
    <source>
        <dbReference type="ARBA" id="ARBA00048780"/>
    </source>
</evidence>
<reference evidence="10 12" key="1">
    <citation type="submission" date="2018-08" db="EMBL/GenBank/DDBJ databases">
        <title>A genome reference for cultivated species of the human gut microbiota.</title>
        <authorList>
            <person name="Zou Y."/>
            <person name="Xue W."/>
            <person name="Luo G."/>
        </authorList>
    </citation>
    <scope>NUCLEOTIDE SEQUENCE [LARGE SCALE GENOMIC DNA]</scope>
    <source>
        <strain evidence="10 12">AM40-15AC</strain>
    </source>
</reference>
<dbReference type="GO" id="GO:0016740">
    <property type="term" value="F:transferase activity"/>
    <property type="evidence" value="ECO:0007669"/>
    <property type="project" value="UniProtKB-KW"/>
</dbReference>
<evidence type="ECO:0000256" key="9">
    <source>
        <dbReference type="RuleBase" id="RU362118"/>
    </source>
</evidence>
<dbReference type="RefSeq" id="WP_118001568.1">
    <property type="nucleotide sequence ID" value="NZ_CABHNI010000008.1"/>
</dbReference>
<dbReference type="Gene3D" id="3.40.640.10">
    <property type="entry name" value="Type I PLP-dependent aspartate aminotransferase-like (Major domain)"/>
    <property type="match status" value="1"/>
</dbReference>
<evidence type="ECO:0000313" key="11">
    <source>
        <dbReference type="EMBL" id="VUW93455.1"/>
    </source>
</evidence>
<comment type="cofactor">
    <cofactor evidence="1 9">
        <name>pyridoxal 5'-phosphate</name>
        <dbReference type="ChEBI" id="CHEBI:597326"/>
    </cofactor>
</comment>
<dbReference type="InterPro" id="IPR015424">
    <property type="entry name" value="PyrdxlP-dep_Trfase"/>
</dbReference>
<dbReference type="InterPro" id="IPR015421">
    <property type="entry name" value="PyrdxlP-dep_Trfase_major"/>
</dbReference>
<dbReference type="GO" id="GO:0009086">
    <property type="term" value="P:methionine biosynthetic process"/>
    <property type="evidence" value="ECO:0007669"/>
    <property type="project" value="UniProtKB-ARBA"/>
</dbReference>
<protein>
    <recommendedName>
        <fullName evidence="4">homocysteine desulfhydrase</fullName>
        <ecNumber evidence="4">4.4.1.2</ecNumber>
    </recommendedName>
    <alternativeName>
        <fullName evidence="5">Homocysteine desulfhydrase</fullName>
    </alternativeName>
</protein>